<gene>
    <name evidence="2" type="ORF">CAMP_LOCUS12962</name>
</gene>
<dbReference type="GO" id="GO:0005615">
    <property type="term" value="C:extracellular space"/>
    <property type="evidence" value="ECO:0007669"/>
    <property type="project" value="TreeGrafter"/>
</dbReference>
<evidence type="ECO:0000256" key="1">
    <source>
        <dbReference type="SAM" id="SignalP"/>
    </source>
</evidence>
<sequence>MIQAVLLMATVLGASVYYWNHNRELALENYTNGNDILLKTVDFHPILWNKCQWPNLDKNEEDIRKFLRKKIRPECVSKIRTKFEGTTLLVMGPAQNSEKIRCRILDLKSLAQDDVAFDEPKNVTGAFGEFILECLEAETGAVVERKTFWNAERAEHAVDATAMNPSISVLYLKSMSRSHFLRNFPEFQKILKNYGMHDFQMFNKMSENVSENVWNTFNSENNGRNIADFMKNRFCSIFSNDERSGIWAKSDFQIPRFQTSLDKDTCVNSDPHQKSLAWLKLWADFELANSGKCHFSQIFVDNFIDHGDFRMDQLLSETFRKFAENRVLNNTIILILSAEGIPIGEFGNSYTGKVEERNAVLFLSVPWKLQKHRKDHSFHLDKNQNSLITHRDVFETLESFSKTSDDQQIIELTPEEWKQRNRENRGISLWQTLHSTKNNCTISKIPAQNCLCMEPQLEIEAAYNKTNEMLDRLTYKMSNDAISGSDCLSNIEIDPKWNYTAVWNLNGEILQGAQEYVQFLTVRNMAYDVANSNRNRHFSTLGQFKQYIYSDPYRIEAAYPYCLANHAFHCNAGFLHRFCEMCHNHLLLS</sequence>
<evidence type="ECO:0000313" key="3">
    <source>
        <dbReference type="Proteomes" id="UP001152747"/>
    </source>
</evidence>
<proteinExistence type="predicted"/>
<organism evidence="2 3">
    <name type="scientific">Caenorhabditis angaria</name>
    <dbReference type="NCBI Taxonomy" id="860376"/>
    <lineage>
        <taxon>Eukaryota</taxon>
        <taxon>Metazoa</taxon>
        <taxon>Ecdysozoa</taxon>
        <taxon>Nematoda</taxon>
        <taxon>Chromadorea</taxon>
        <taxon>Rhabditida</taxon>
        <taxon>Rhabditina</taxon>
        <taxon>Rhabditomorpha</taxon>
        <taxon>Rhabditoidea</taxon>
        <taxon>Rhabditidae</taxon>
        <taxon>Peloderinae</taxon>
        <taxon>Caenorhabditis</taxon>
    </lineage>
</organism>
<keyword evidence="3" id="KW-1185">Reference proteome</keyword>
<comment type="caution">
    <text evidence="2">The sequence shown here is derived from an EMBL/GenBank/DDBJ whole genome shotgun (WGS) entry which is preliminary data.</text>
</comment>
<evidence type="ECO:0000313" key="2">
    <source>
        <dbReference type="EMBL" id="CAI5450325.1"/>
    </source>
</evidence>
<feature type="signal peptide" evidence="1">
    <location>
        <begin position="1"/>
        <end position="16"/>
    </location>
</feature>
<dbReference type="PANTHER" id="PTHR10974">
    <property type="entry name" value="FI08016P-RELATED"/>
    <property type="match status" value="1"/>
</dbReference>
<dbReference type="InterPro" id="IPR004245">
    <property type="entry name" value="DUF229"/>
</dbReference>
<dbReference type="Pfam" id="PF02995">
    <property type="entry name" value="DUF229"/>
    <property type="match status" value="2"/>
</dbReference>
<reference evidence="2" key="1">
    <citation type="submission" date="2022-11" db="EMBL/GenBank/DDBJ databases">
        <authorList>
            <person name="Kikuchi T."/>
        </authorList>
    </citation>
    <scope>NUCLEOTIDE SEQUENCE</scope>
    <source>
        <strain evidence="2">PS1010</strain>
    </source>
</reference>
<dbReference type="OrthoDB" id="413313at2759"/>
<accession>A0A9P1N3T9</accession>
<dbReference type="AlphaFoldDB" id="A0A9P1N3T9"/>
<keyword evidence="1" id="KW-0732">Signal</keyword>
<dbReference type="Proteomes" id="UP001152747">
    <property type="component" value="Unassembled WGS sequence"/>
</dbReference>
<dbReference type="PANTHER" id="PTHR10974:SF4">
    <property type="entry name" value="PROTEIN CBG09258"/>
    <property type="match status" value="1"/>
</dbReference>
<name>A0A9P1N3T9_9PELO</name>
<feature type="chain" id="PRO_5040291171" evidence="1">
    <location>
        <begin position="17"/>
        <end position="589"/>
    </location>
</feature>
<protein>
    <submittedName>
        <fullName evidence="2">Uncharacterized protein</fullName>
    </submittedName>
</protein>
<dbReference type="EMBL" id="CANHGI010000005">
    <property type="protein sequence ID" value="CAI5450325.1"/>
    <property type="molecule type" value="Genomic_DNA"/>
</dbReference>